<dbReference type="Proteomes" id="UP000318405">
    <property type="component" value="Unassembled WGS sequence"/>
</dbReference>
<proteinExistence type="inferred from homology"/>
<evidence type="ECO:0000313" key="4">
    <source>
        <dbReference type="EMBL" id="TSH90532.1"/>
    </source>
</evidence>
<protein>
    <submittedName>
        <fullName evidence="4">Enoyl-CoA hydratase/isomerase family protein</fullName>
    </submittedName>
</protein>
<accession>A0A556ACB9</accession>
<evidence type="ECO:0000313" key="5">
    <source>
        <dbReference type="Proteomes" id="UP000318405"/>
    </source>
</evidence>
<keyword evidence="5" id="KW-1185">Reference proteome</keyword>
<keyword evidence="2" id="KW-0456">Lyase</keyword>
<comment type="similarity">
    <text evidence="1">Belongs to the enoyl-CoA hydratase/isomerase family.</text>
</comment>
<dbReference type="Pfam" id="PF00378">
    <property type="entry name" value="ECH_1"/>
    <property type="match status" value="1"/>
</dbReference>
<feature type="region of interest" description="Disordered" evidence="3">
    <location>
        <begin position="1"/>
        <end position="51"/>
    </location>
</feature>
<evidence type="ECO:0000256" key="3">
    <source>
        <dbReference type="SAM" id="MobiDB-lite"/>
    </source>
</evidence>
<dbReference type="Gene3D" id="1.10.12.10">
    <property type="entry name" value="Lyase 2-enoyl-coa Hydratase, Chain A, domain 2"/>
    <property type="match status" value="1"/>
</dbReference>
<dbReference type="GO" id="GO:0006635">
    <property type="term" value="P:fatty acid beta-oxidation"/>
    <property type="evidence" value="ECO:0007669"/>
    <property type="project" value="TreeGrafter"/>
</dbReference>
<dbReference type="GO" id="GO:0016829">
    <property type="term" value="F:lyase activity"/>
    <property type="evidence" value="ECO:0007669"/>
    <property type="project" value="UniProtKB-KW"/>
</dbReference>
<gene>
    <name evidence="4" type="ORF">FOZ76_22240</name>
</gene>
<reference evidence="4 5" key="1">
    <citation type="submission" date="2019-07" db="EMBL/GenBank/DDBJ databases">
        <title>Qingshengfaniella alkalisoli gen. nov., sp. nov., isolated from saline soil.</title>
        <authorList>
            <person name="Xu L."/>
            <person name="Huang X.-X."/>
            <person name="Sun J.-Q."/>
        </authorList>
    </citation>
    <scope>NUCLEOTIDE SEQUENCE [LARGE SCALE GENOMIC DNA]</scope>
    <source>
        <strain evidence="4 5">DSM 27279</strain>
    </source>
</reference>
<dbReference type="InterPro" id="IPR001753">
    <property type="entry name" value="Enoyl-CoA_hydra/iso"/>
</dbReference>
<dbReference type="InterPro" id="IPR014748">
    <property type="entry name" value="Enoyl-CoA_hydra_C"/>
</dbReference>
<dbReference type="Gene3D" id="3.90.226.10">
    <property type="entry name" value="2-enoyl-CoA Hydratase, Chain A, domain 1"/>
    <property type="match status" value="1"/>
</dbReference>
<dbReference type="PANTHER" id="PTHR11941:SF54">
    <property type="entry name" value="ENOYL-COA HYDRATASE, MITOCHONDRIAL"/>
    <property type="match status" value="1"/>
</dbReference>
<organism evidence="4 5">
    <name type="scientific">Verticiella sediminum</name>
    <dbReference type="NCBI Taxonomy" id="1247510"/>
    <lineage>
        <taxon>Bacteria</taxon>
        <taxon>Pseudomonadati</taxon>
        <taxon>Pseudomonadota</taxon>
        <taxon>Betaproteobacteria</taxon>
        <taxon>Burkholderiales</taxon>
        <taxon>Alcaligenaceae</taxon>
        <taxon>Verticiella</taxon>
    </lineage>
</organism>
<dbReference type="PANTHER" id="PTHR11941">
    <property type="entry name" value="ENOYL-COA HYDRATASE-RELATED"/>
    <property type="match status" value="1"/>
</dbReference>
<dbReference type="OrthoDB" id="9774843at2"/>
<dbReference type="SUPFAM" id="SSF52096">
    <property type="entry name" value="ClpP/crotonase"/>
    <property type="match status" value="1"/>
</dbReference>
<dbReference type="GO" id="GO:0016853">
    <property type="term" value="F:isomerase activity"/>
    <property type="evidence" value="ECO:0007669"/>
    <property type="project" value="UniProtKB-KW"/>
</dbReference>
<comment type="caution">
    <text evidence="4">The sequence shown here is derived from an EMBL/GenBank/DDBJ whole genome shotgun (WGS) entry which is preliminary data.</text>
</comment>
<evidence type="ECO:0000256" key="2">
    <source>
        <dbReference type="ARBA" id="ARBA00023239"/>
    </source>
</evidence>
<dbReference type="CDD" id="cd06558">
    <property type="entry name" value="crotonase-like"/>
    <property type="match status" value="1"/>
</dbReference>
<name>A0A556ACB9_9BURK</name>
<keyword evidence="4" id="KW-0413">Isomerase</keyword>
<evidence type="ECO:0000256" key="1">
    <source>
        <dbReference type="ARBA" id="ARBA00005254"/>
    </source>
</evidence>
<dbReference type="InterPro" id="IPR029045">
    <property type="entry name" value="ClpP/crotonase-like_dom_sf"/>
</dbReference>
<sequence>MSAPARPPEGGAPSRGEDVAQRQEGTAVSAPARPPEGGAPSRGEDVAQRQEGTAVSAAVIYEAADGVALVRLNRPERHNAVNEDMRAALLDAWARFEADPGARVAVLCAAGQRSFCSGRDMAEPSGIGHRTFLPILGDTVCVSKPVIAAVQGDALGGGWFMAQMCDLVVAAEHVRFGLPEVKVGRVPAWAAQLRGMIGEKHMLQVMLTGTPISAADALRMGLVNAVVPDEAVMDVAMHWAAAIAANAPLALAAAKRIVYESAGLDRASALEHAFELARPVLHSADAAEGLAAFREKRAPVWRGR</sequence>
<dbReference type="EMBL" id="VLTJ01000039">
    <property type="protein sequence ID" value="TSH90532.1"/>
    <property type="molecule type" value="Genomic_DNA"/>
</dbReference>
<dbReference type="AlphaFoldDB" id="A0A556ACB9"/>